<evidence type="ECO:0000256" key="2">
    <source>
        <dbReference type="ARBA" id="ARBA00022598"/>
    </source>
</evidence>
<proteinExistence type="inferred from homology"/>
<dbReference type="PANTHER" id="PTHR43201:SF5">
    <property type="entry name" value="MEDIUM-CHAIN ACYL-COA LIGASE ACSF2, MITOCHONDRIAL"/>
    <property type="match status" value="1"/>
</dbReference>
<dbReference type="InterPro" id="IPR042099">
    <property type="entry name" value="ANL_N_sf"/>
</dbReference>
<protein>
    <submittedName>
        <fullName evidence="5">Acyl--CoA ligase</fullName>
    </submittedName>
</protein>
<comment type="similarity">
    <text evidence="1">Belongs to the ATP-dependent AMP-binding enzyme family.</text>
</comment>
<dbReference type="GO" id="GO:0006631">
    <property type="term" value="P:fatty acid metabolic process"/>
    <property type="evidence" value="ECO:0007669"/>
    <property type="project" value="TreeGrafter"/>
</dbReference>
<dbReference type="Pfam" id="PF13193">
    <property type="entry name" value="AMP-binding_C"/>
    <property type="match status" value="1"/>
</dbReference>
<accession>A0A7K0KCW0</accession>
<dbReference type="InterPro" id="IPR000873">
    <property type="entry name" value="AMP-dep_synth/lig_dom"/>
</dbReference>
<dbReference type="Pfam" id="PF00501">
    <property type="entry name" value="AMP-binding"/>
    <property type="match status" value="1"/>
</dbReference>
<dbReference type="EMBL" id="VUNG01000005">
    <property type="protein sequence ID" value="MST83773.1"/>
    <property type="molecule type" value="Genomic_DNA"/>
</dbReference>
<evidence type="ECO:0000259" key="3">
    <source>
        <dbReference type="Pfam" id="PF00501"/>
    </source>
</evidence>
<dbReference type="Gene3D" id="3.30.300.30">
    <property type="match status" value="1"/>
</dbReference>
<dbReference type="PANTHER" id="PTHR43201">
    <property type="entry name" value="ACYL-COA SYNTHETASE"/>
    <property type="match status" value="1"/>
</dbReference>
<feature type="domain" description="AMP-binding enzyme C-terminal" evidence="4">
    <location>
        <begin position="445"/>
        <end position="521"/>
    </location>
</feature>
<evidence type="ECO:0000259" key="4">
    <source>
        <dbReference type="Pfam" id="PF13193"/>
    </source>
</evidence>
<keyword evidence="6" id="KW-1185">Reference proteome</keyword>
<reference evidence="5 6" key="1">
    <citation type="submission" date="2019-08" db="EMBL/GenBank/DDBJ databases">
        <title>In-depth cultivation of the pig gut microbiome towards novel bacterial diversity and tailored functional studies.</title>
        <authorList>
            <person name="Wylensek D."/>
            <person name="Hitch T.C.A."/>
            <person name="Clavel T."/>
        </authorList>
    </citation>
    <scope>NUCLEOTIDE SEQUENCE [LARGE SCALE GENOMIC DNA]</scope>
    <source>
        <strain evidence="5 6">LKV-178-WT-2A</strain>
    </source>
</reference>
<feature type="domain" description="AMP-dependent synthetase/ligase" evidence="3">
    <location>
        <begin position="21"/>
        <end position="387"/>
    </location>
</feature>
<dbReference type="AlphaFoldDB" id="A0A7K0KCW0"/>
<dbReference type="Proteomes" id="UP000438914">
    <property type="component" value="Unassembled WGS sequence"/>
</dbReference>
<dbReference type="SUPFAM" id="SSF56801">
    <property type="entry name" value="Acetyl-CoA synthetase-like"/>
    <property type="match status" value="1"/>
</dbReference>
<dbReference type="InterPro" id="IPR045851">
    <property type="entry name" value="AMP-bd_C_sf"/>
</dbReference>
<gene>
    <name evidence="5" type="ORF">FYJ73_03635</name>
</gene>
<dbReference type="Gene3D" id="3.40.50.12780">
    <property type="entry name" value="N-terminal domain of ligase-like"/>
    <property type="match status" value="1"/>
</dbReference>
<evidence type="ECO:0000313" key="6">
    <source>
        <dbReference type="Proteomes" id="UP000438914"/>
    </source>
</evidence>
<dbReference type="GO" id="GO:0031956">
    <property type="term" value="F:medium-chain fatty acid-CoA ligase activity"/>
    <property type="evidence" value="ECO:0007669"/>
    <property type="project" value="TreeGrafter"/>
</dbReference>
<evidence type="ECO:0000256" key="1">
    <source>
        <dbReference type="ARBA" id="ARBA00006432"/>
    </source>
</evidence>
<dbReference type="InterPro" id="IPR025110">
    <property type="entry name" value="AMP-bd_C"/>
</dbReference>
<organism evidence="5 6">
    <name type="scientific">Hallella mizrahii</name>
    <dbReference type="NCBI Taxonomy" id="2606637"/>
    <lineage>
        <taxon>Bacteria</taxon>
        <taxon>Pseudomonadati</taxon>
        <taxon>Bacteroidota</taxon>
        <taxon>Bacteroidia</taxon>
        <taxon>Bacteroidales</taxon>
        <taxon>Prevotellaceae</taxon>
        <taxon>Hallella</taxon>
    </lineage>
</organism>
<name>A0A7K0KCW0_9BACT</name>
<sequence>MMTDFKEIFESRYTWIEGFMRNVRRYGWRTAMIDPIQKKTWTYRELNADVNRLTNRLMTDGLKKGDVMMMMMLNSPEFAFIYIAAHKGHFVNSPVSYRLSSGELADLLKTNKPKILFFDEARKGDVLAAVKMSGWRPQRLVVVDGASDDTVISFVDYVDGSTAEEPAFTCEYNIYDETTRLFTSGTTGHAKAVPLTSINEVLSSHDVMIHFPMSYKDVTMNTTPWFHRGGLHCAGPCPTFYAGAALVVMRKFDAGLTLKYIDRYKITFVIGVPTVLERLADEQEDKGYDISTLHGIVTMGSPLERSACIRYQKVLTPNIFNGYGTTETFWNTFLRPFDLPENAGTAGASCVDDDVRVVKVYEDRRAEPDDLAKDDGTEIGEVIISSPAKSPFKYVDNPEETEQKYYKGFLYTNDLATWDEHQFVTIVGRKDDMIISSGENIYPVEIEEVLNLNPKVKDCIVTSVPDKMRGQLVTAYVVKADESLTAEELDEFCKESPEIANFKRPRYYRFVSSVPLNATGKKLHAKVKAIAADDLRNGLLYRV</sequence>
<comment type="caution">
    <text evidence="5">The sequence shown here is derived from an EMBL/GenBank/DDBJ whole genome shotgun (WGS) entry which is preliminary data.</text>
</comment>
<evidence type="ECO:0000313" key="5">
    <source>
        <dbReference type="EMBL" id="MST83773.1"/>
    </source>
</evidence>
<keyword evidence="2 5" id="KW-0436">Ligase</keyword>